<evidence type="ECO:0000313" key="6">
    <source>
        <dbReference type="Proteomes" id="UP000887575"/>
    </source>
</evidence>
<evidence type="ECO:0000256" key="3">
    <source>
        <dbReference type="SAM" id="MobiDB-lite"/>
    </source>
</evidence>
<dbReference type="InterPro" id="IPR058750">
    <property type="entry name" value="TPR_Epg5"/>
</dbReference>
<organism evidence="6 7">
    <name type="scientific">Mesorhabditis belari</name>
    <dbReference type="NCBI Taxonomy" id="2138241"/>
    <lineage>
        <taxon>Eukaryota</taxon>
        <taxon>Metazoa</taxon>
        <taxon>Ecdysozoa</taxon>
        <taxon>Nematoda</taxon>
        <taxon>Chromadorea</taxon>
        <taxon>Rhabditida</taxon>
        <taxon>Rhabditina</taxon>
        <taxon>Rhabditomorpha</taxon>
        <taxon>Rhabditoidea</taxon>
        <taxon>Rhabditidae</taxon>
        <taxon>Mesorhabditinae</taxon>
        <taxon>Mesorhabditis</taxon>
    </lineage>
</organism>
<dbReference type="Pfam" id="PF26103">
    <property type="entry name" value="TPR_Epg5"/>
    <property type="match status" value="1"/>
</dbReference>
<dbReference type="GO" id="GO:0005737">
    <property type="term" value="C:cytoplasm"/>
    <property type="evidence" value="ECO:0007669"/>
    <property type="project" value="TreeGrafter"/>
</dbReference>
<evidence type="ECO:0000256" key="1">
    <source>
        <dbReference type="ARBA" id="ARBA00010948"/>
    </source>
</evidence>
<name>A0AAF3EUD6_9BILA</name>
<feature type="domain" description="Epg5-like central TPR repeats" evidence="4">
    <location>
        <begin position="1532"/>
        <end position="1890"/>
    </location>
</feature>
<feature type="compositionally biased region" description="Basic residues" evidence="3">
    <location>
        <begin position="1"/>
        <end position="13"/>
    </location>
</feature>
<evidence type="ECO:0000259" key="5">
    <source>
        <dbReference type="Pfam" id="PF26573"/>
    </source>
</evidence>
<dbReference type="Pfam" id="PF26573">
    <property type="entry name" value="TPR_Epg5_2"/>
    <property type="match status" value="1"/>
</dbReference>
<sequence>MEAVKVKKPKPKPRVAIPQDGFEQERAERTERTPIREAPPLPPRGNSIAQVPEQTPSSSRLAASIVRSRSVSPEPEEIDFTATQTNNVQSQSSTAPPIPTHRLIFPKTDAVSAEKPPIDFEERTTVRNAAAYPAVPSLTAGLMTDLTLNPPPPSYAQLMQEARSSQVPQIVPPAAHVSQVMPKVAQIDAPPLYPGVSKMIFERNRHGLLSEQHLLTYYHNPLYEVADEMTTRFIQDEELPSGPLFPLLARLKDLSERAILGEVAEKENSEALQKCLRECWTLNEKPITFQGRCGEDREGTGNGSYQSATLSGEKVAEMRRLLTKNRNVLLNQRLNHEVEFRSLALQIQWKVLSINNQFMAEHNVGQQSPVSLHSNMLPNGSSRLIRCALSDLFFHLRFPSLPQRFIGAVTAWITEISSALFKRCSSEDAQFILLHLLRLPSPISDWATPLVQTFAGTTAPNKLKIDHCMTMLGHLMAPIRARESFLRQVGQSEGEEESWAILGDDDGDDPEFSFVTINEQDLISFLDQLPVADFYSLAFLHFTSETNESSAQFVSLISFQLLLMKLLNEGLNEYGKPSNKLFCKQIGMYLRQSVRELCNLWRTTQSLLPPAEYDQLQLEIDRILILAVQYIISHQNLGLYQFLVDLPYEFVSEECRQRVIFLLRSPQPITAKELYEIPTEELPAKIEKCQLKYRIYNPEEMDSVFMINSLATIASVSSGDPTKFIKEILELCFCEESTRDQLYKVGGEALAQMILRKPKLLDQILTTLDRLIDHMGNYAVDTLASCDLSQCGVSQAILGSVLGKWLINRGADHVANRLARRVLSSLNWGYDSSGQLWMDAGVHEMCASTVVKAHAAHCGKSNGLIAKSIQKVAKLASKIADHEAHFNQFVWDILIKLKLTVELSTVVPQQDLAAFYVHTAKHAIAKPEIFLDKGVQLMNELVNSGCTIASAILFGRVVQQHHKAIGSLVADNNFIDMAERVLHADQCSYAVQLLTGPSSTPTPIVRLIRAQILVFSQNMHDKGAFLNAWAEILLAQRTYIWNTDQVALQILGTIVQIAFSNDSIGLLGLSGKFAEAYLTLQSSSKEQSRGLFSLFSGDSSPPSLLLAAYYPISPWATYFLLLIEQEAFQSFYTYLWETFAKKDKNNGDQAVKKAAQKSGIALTPDRLPAMRWANAIAVCRDSEILPLIVQQFGATLFKRRSTLGKSYVFAQRIVSTPSCAQIFADCRNVLESKAHPKGFYKAVSGWVFSNRDLNVPNFNFSCFDLDYLLQMLLSGDASPWMDFVNLAHIHQSSLDEIKLYQAICHEERRMAARNGWEGPSERDRAVRALPFPTLPTHPGLPTPPRIDYSMIQSQDVLMSLFAPMIRNVNKLSDNFVSVSDDLAENDQRYCELISRLYLPVQRSITVIVQCSSRCPRPSSATVQVTATEFSAQCDAEMTQNRERRGTSITSAQASLLDAAAMQTASMEFVALQVAVFASMMDGAQRVKAQGTGRSLFYLTTSSISSEVMLFPAATSSFENVLRVLGKEFVRLRPEEQMNVMRLVLDGFVLSDPLVEVFTPECLGSQELCDCYAKLSESVGHLEKSQRAFKLLGRLAIDKTTSSLPAQQFMALIPIAFNNVASQPDPSTELHELCLKHLVTFIFHKFPLNFVYGLDVALAGCNTGAAPASLFEIFVEKLNGEKWEAPKGQFVINGIKSLECCVVITKRLSEGRALLGANLFAVWAKYLDPITRLAQLFLQTAVRESFDASAPQSVSNAALVDAFSRVISLFSPLIVPPSSSVPPFSPSHAKETDLCVERMVQLINALPYNTTLAPGQQNAQSLVWQFFCEKLSRLTHGTAHYYATLETHLMRIHWPSFWPSLRALTAMNEIFASRSADCFPVVAQIFVRIAWMDVISKSIPVEIRASYMSTLLFITTRLVSRQQTYAKIRASLCELLKQFGSLNEWKSIAVDDCQKIANCLSESFPSDALTNSSDVLSLFFSLWRNVCYFSVQDSSVNAEILLKQQAYIKAELRLILRGNTANALVHYVALIADCNSIAKAYRSSDLRNFSLVTRELTAVWAQISDVKMGETLVNGFMTYLSTNASSPLVLLTVHRVIDSLSNDQLSTALKVMEKAIRAYFQKPDAEWVELFEWCAFPEVKVPAIFHYLLTVPNSENKATPLLLTLRSLLDHGLHSDEIFLRTIVYLEKLKPKYIDDEVAVLVLLRRLMQWLVRWFSGGQTQSAMALNEPLQSLQRWLERSKIEEKQGLLSGIIGSKKNQYSNKFRAIIALLELFIKQQTNAPDRPPRMSQREPIMNSRISAVGEMAALKTNQQLSSLFNTATGYFASTDYTFKDSPALFEALMRMAYQDRVVQG</sequence>
<keyword evidence="6" id="KW-1185">Reference proteome</keyword>
<feature type="compositionally biased region" description="Basic and acidic residues" evidence="3">
    <location>
        <begin position="23"/>
        <end position="35"/>
    </location>
</feature>
<feature type="compositionally biased region" description="Polar residues" evidence="3">
    <location>
        <begin position="47"/>
        <end position="71"/>
    </location>
</feature>
<dbReference type="WBParaSite" id="MBELARI_LOCUS17787">
    <property type="protein sequence ID" value="MBELARI_LOCUS17787"/>
    <property type="gene ID" value="MBELARI_LOCUS17787"/>
</dbReference>
<accession>A0AAF3EUD6</accession>
<dbReference type="InterPro" id="IPR059030">
    <property type="entry name" value="TPR_Epg5_mid"/>
</dbReference>
<evidence type="ECO:0000259" key="4">
    <source>
        <dbReference type="Pfam" id="PF26103"/>
    </source>
</evidence>
<dbReference type="InterPro" id="IPR051436">
    <property type="entry name" value="Autophagy-related_EPG5"/>
</dbReference>
<evidence type="ECO:0000313" key="7">
    <source>
        <dbReference type="WBParaSite" id="MBELARI_LOCUS17787"/>
    </source>
</evidence>
<dbReference type="GO" id="GO:0097352">
    <property type="term" value="P:autophagosome maturation"/>
    <property type="evidence" value="ECO:0007669"/>
    <property type="project" value="TreeGrafter"/>
</dbReference>
<feature type="region of interest" description="Disordered" evidence="3">
    <location>
        <begin position="1"/>
        <end position="77"/>
    </location>
</feature>
<keyword evidence="2" id="KW-0072">Autophagy</keyword>
<evidence type="ECO:0000256" key="2">
    <source>
        <dbReference type="ARBA" id="ARBA00023006"/>
    </source>
</evidence>
<proteinExistence type="inferred from homology"/>
<dbReference type="PANTHER" id="PTHR31139:SF4">
    <property type="entry name" value="ECTOPIC P GRANULES PROTEIN 5 HOMOLOG"/>
    <property type="match status" value="1"/>
</dbReference>
<feature type="domain" description="Epg5-like TPR" evidence="5">
    <location>
        <begin position="1125"/>
        <end position="1285"/>
    </location>
</feature>
<comment type="similarity">
    <text evidence="1">Belongs to the EPG5 family.</text>
</comment>
<dbReference type="PANTHER" id="PTHR31139">
    <property type="entry name" value="ECTOPIC P GRANULES PROTEIN 5 HOMOLOG"/>
    <property type="match status" value="1"/>
</dbReference>
<protein>
    <submittedName>
        <fullName evidence="7">Uncharacterized protein</fullName>
    </submittedName>
</protein>
<reference evidence="7" key="1">
    <citation type="submission" date="2024-02" db="UniProtKB">
        <authorList>
            <consortium name="WormBaseParasite"/>
        </authorList>
    </citation>
    <scope>IDENTIFICATION</scope>
</reference>
<dbReference type="Proteomes" id="UP000887575">
    <property type="component" value="Unassembled WGS sequence"/>
</dbReference>